<dbReference type="InterPro" id="IPR036052">
    <property type="entry name" value="TrpB-like_PALP_sf"/>
</dbReference>
<protein>
    <recommendedName>
        <fullName evidence="4">L-serine deaminase</fullName>
    </recommendedName>
    <alternativeName>
        <fullName evidence="5">L-threonine dehydratase</fullName>
    </alternativeName>
</protein>
<keyword evidence="2" id="KW-0663">Pyridoxal phosphate</keyword>
<gene>
    <name evidence="7" type="ORF">Q5P01_020528</name>
</gene>
<evidence type="ECO:0000256" key="4">
    <source>
        <dbReference type="ARBA" id="ARBA00041766"/>
    </source>
</evidence>
<dbReference type="EMBL" id="JAUPFM010000016">
    <property type="protein sequence ID" value="KAK2826314.1"/>
    <property type="molecule type" value="Genomic_DNA"/>
</dbReference>
<dbReference type="InterPro" id="IPR001926">
    <property type="entry name" value="TrpB-like_PALP"/>
</dbReference>
<name>A0AA88S3L5_CHASR</name>
<dbReference type="Gene3D" id="3.40.50.1100">
    <property type="match status" value="2"/>
</dbReference>
<evidence type="ECO:0000256" key="1">
    <source>
        <dbReference type="ARBA" id="ARBA00001933"/>
    </source>
</evidence>
<evidence type="ECO:0000256" key="3">
    <source>
        <dbReference type="ARBA" id="ARBA00023239"/>
    </source>
</evidence>
<accession>A0AA88S3L5</accession>
<evidence type="ECO:0000313" key="8">
    <source>
        <dbReference type="Proteomes" id="UP001187415"/>
    </source>
</evidence>
<evidence type="ECO:0000259" key="6">
    <source>
        <dbReference type="Pfam" id="PF00291"/>
    </source>
</evidence>
<dbReference type="GO" id="GO:0006565">
    <property type="term" value="P:L-serine catabolic process"/>
    <property type="evidence" value="ECO:0007669"/>
    <property type="project" value="TreeGrafter"/>
</dbReference>
<dbReference type="PANTHER" id="PTHR48078">
    <property type="entry name" value="THREONINE DEHYDRATASE, MITOCHONDRIAL-RELATED"/>
    <property type="match status" value="1"/>
</dbReference>
<evidence type="ECO:0000256" key="2">
    <source>
        <dbReference type="ARBA" id="ARBA00022898"/>
    </source>
</evidence>
<dbReference type="SUPFAM" id="SSF53686">
    <property type="entry name" value="Tryptophan synthase beta subunit-like PLP-dependent enzymes"/>
    <property type="match status" value="1"/>
</dbReference>
<organism evidence="7 8">
    <name type="scientific">Channa striata</name>
    <name type="common">Snakehead murrel</name>
    <name type="synonym">Ophicephalus striatus</name>
    <dbReference type="NCBI Taxonomy" id="64152"/>
    <lineage>
        <taxon>Eukaryota</taxon>
        <taxon>Metazoa</taxon>
        <taxon>Chordata</taxon>
        <taxon>Craniata</taxon>
        <taxon>Vertebrata</taxon>
        <taxon>Euteleostomi</taxon>
        <taxon>Actinopterygii</taxon>
        <taxon>Neopterygii</taxon>
        <taxon>Teleostei</taxon>
        <taxon>Neoteleostei</taxon>
        <taxon>Acanthomorphata</taxon>
        <taxon>Anabantaria</taxon>
        <taxon>Anabantiformes</taxon>
        <taxon>Channoidei</taxon>
        <taxon>Channidae</taxon>
        <taxon>Channa</taxon>
    </lineage>
</organism>
<sequence>MAEHFHLNTPLLESVSMSKRVGTTVYLKMENSQPSGSFKVRGIGHLCQQLARKSKGVVCASGGNAGMAAAYVAKKMGVSATIVVPSSSPRLVVQRLQDQGATVKTMGKVWDDANAEAVRLAETEGLTYVPPFDHPLLWQGHATMITEAADSLGPGVKPGAVLVSVGGGGLLCGVIQGLKDVGWMDVPVIAMETVGADCFNAAVKAGKIITLDDITSEAKCLGAKTVCKKAFGYSQSGELTIISELVTDQQALHAMETFLDEERVLVEMACGAALAAVYSGLIRRLQDEGRLPVHLRPLVGDCVWRQQHQHGATRQPQTQNNHLSFCMCTFACVCECVWMLSNKCVSV</sequence>
<dbReference type="GO" id="GO:0004794">
    <property type="term" value="F:threonine deaminase activity"/>
    <property type="evidence" value="ECO:0007669"/>
    <property type="project" value="TreeGrafter"/>
</dbReference>
<dbReference type="Proteomes" id="UP001187415">
    <property type="component" value="Unassembled WGS sequence"/>
</dbReference>
<evidence type="ECO:0000313" key="7">
    <source>
        <dbReference type="EMBL" id="KAK2826314.1"/>
    </source>
</evidence>
<dbReference type="PANTHER" id="PTHR48078:SF16">
    <property type="entry name" value="SERINE DEHYDRATASE-LIKE"/>
    <property type="match status" value="1"/>
</dbReference>
<dbReference type="AlphaFoldDB" id="A0AA88S3L5"/>
<reference evidence="7" key="1">
    <citation type="submission" date="2023-07" db="EMBL/GenBank/DDBJ databases">
        <title>Chromosome-level Genome Assembly of Striped Snakehead (Channa striata).</title>
        <authorList>
            <person name="Liu H."/>
        </authorList>
    </citation>
    <scope>NUCLEOTIDE SEQUENCE</scope>
    <source>
        <strain evidence="7">Gz</strain>
        <tissue evidence="7">Muscle</tissue>
    </source>
</reference>
<comment type="caution">
    <text evidence="7">The sequence shown here is derived from an EMBL/GenBank/DDBJ whole genome shotgun (WGS) entry which is preliminary data.</text>
</comment>
<dbReference type="Pfam" id="PF00291">
    <property type="entry name" value="PALP"/>
    <property type="match status" value="1"/>
</dbReference>
<feature type="domain" description="Tryptophan synthase beta chain-like PALP" evidence="6">
    <location>
        <begin position="6"/>
        <end position="277"/>
    </location>
</feature>
<evidence type="ECO:0000256" key="5">
    <source>
        <dbReference type="ARBA" id="ARBA00042605"/>
    </source>
</evidence>
<dbReference type="GO" id="GO:0003941">
    <property type="term" value="F:L-serine ammonia-lyase activity"/>
    <property type="evidence" value="ECO:0007669"/>
    <property type="project" value="TreeGrafter"/>
</dbReference>
<keyword evidence="8" id="KW-1185">Reference proteome</keyword>
<comment type="cofactor">
    <cofactor evidence="1">
        <name>pyridoxal 5'-phosphate</name>
        <dbReference type="ChEBI" id="CHEBI:597326"/>
    </cofactor>
</comment>
<keyword evidence="3" id="KW-0456">Lyase</keyword>
<dbReference type="GO" id="GO:0009097">
    <property type="term" value="P:isoleucine biosynthetic process"/>
    <property type="evidence" value="ECO:0007669"/>
    <property type="project" value="TreeGrafter"/>
</dbReference>
<proteinExistence type="predicted"/>
<dbReference type="GO" id="GO:0006567">
    <property type="term" value="P:L-threonine catabolic process"/>
    <property type="evidence" value="ECO:0007669"/>
    <property type="project" value="TreeGrafter"/>
</dbReference>
<dbReference type="InterPro" id="IPR050147">
    <property type="entry name" value="Ser/Thr_Dehydratase"/>
</dbReference>